<reference evidence="2" key="1">
    <citation type="submission" date="2018-04" db="EMBL/GenBank/DDBJ databases">
        <authorList>
            <person name="Illikoud N."/>
        </authorList>
    </citation>
    <scope>NUCLEOTIDE SEQUENCE [LARGE SCALE GENOMIC DNA]</scope>
</reference>
<proteinExistence type="predicted"/>
<dbReference type="Proteomes" id="UP000270190">
    <property type="component" value="Unassembled WGS sequence"/>
</dbReference>
<name>A0A2X0QF36_BROTH</name>
<evidence type="ECO:0000313" key="2">
    <source>
        <dbReference type="Proteomes" id="UP000270190"/>
    </source>
</evidence>
<gene>
    <name evidence="1" type="ORF">BTBSAS_130029</name>
</gene>
<dbReference type="EMBL" id="OUNC01000005">
    <property type="protein sequence ID" value="SPP27249.1"/>
    <property type="molecule type" value="Genomic_DNA"/>
</dbReference>
<dbReference type="AlphaFoldDB" id="A0A2X0QF36"/>
<sequence>MRRLCKIVLLVKSDGILVNLFAYEDSMNGIIKKFFLLAFYFIYMLKVKDTAMTFPSILLKN</sequence>
<protein>
    <submittedName>
        <fullName evidence="1">Uncharacterized protein</fullName>
    </submittedName>
</protein>
<accession>A0A2X0QF36</accession>
<organism evidence="1 2">
    <name type="scientific">Brochothrix thermosphacta</name>
    <name type="common">Microbacterium thermosphactum</name>
    <dbReference type="NCBI Taxonomy" id="2756"/>
    <lineage>
        <taxon>Bacteria</taxon>
        <taxon>Bacillati</taxon>
        <taxon>Bacillota</taxon>
        <taxon>Bacilli</taxon>
        <taxon>Bacillales</taxon>
        <taxon>Listeriaceae</taxon>
        <taxon>Brochothrix</taxon>
    </lineage>
</organism>
<evidence type="ECO:0000313" key="1">
    <source>
        <dbReference type="EMBL" id="SPP27249.1"/>
    </source>
</evidence>